<dbReference type="PANTHER" id="PTHR10848:SF4">
    <property type="entry name" value="DNA TOPOISOMERASE 6 SUBUNIT A"/>
    <property type="match status" value="1"/>
</dbReference>
<dbReference type="GO" id="GO:0003677">
    <property type="term" value="F:DNA binding"/>
    <property type="evidence" value="ECO:0000318"/>
    <property type="project" value="GO_Central"/>
</dbReference>
<organism evidence="3 4">
    <name type="scientific">Citrus sinensis</name>
    <name type="common">Sweet orange</name>
    <name type="synonym">Citrus aurantium var. sinensis</name>
    <dbReference type="NCBI Taxonomy" id="2711"/>
    <lineage>
        <taxon>Eukaryota</taxon>
        <taxon>Viridiplantae</taxon>
        <taxon>Streptophyta</taxon>
        <taxon>Embryophyta</taxon>
        <taxon>Tracheophyta</taxon>
        <taxon>Spermatophyta</taxon>
        <taxon>Magnoliopsida</taxon>
        <taxon>eudicotyledons</taxon>
        <taxon>Gunneridae</taxon>
        <taxon>Pentapetalae</taxon>
        <taxon>rosids</taxon>
        <taxon>malvids</taxon>
        <taxon>Sapindales</taxon>
        <taxon>Rutaceae</taxon>
        <taxon>Aurantioideae</taxon>
        <taxon>Citrus</taxon>
    </lineage>
</organism>
<dbReference type="GO" id="GO:0042138">
    <property type="term" value="P:meiotic DNA double-strand break formation"/>
    <property type="evidence" value="ECO:0000318"/>
    <property type="project" value="GO_Central"/>
</dbReference>
<proteinExistence type="predicted"/>
<dbReference type="InterPro" id="IPR036078">
    <property type="entry name" value="Spo11/TopoVI_A_sf"/>
</dbReference>
<dbReference type="Pfam" id="PF21180">
    <property type="entry name" value="TOP6A-Spo11_Toprim"/>
    <property type="match status" value="1"/>
</dbReference>
<accession>A0A067D691</accession>
<evidence type="ECO:0000313" key="3">
    <source>
        <dbReference type="EMBL" id="KDO38333.1"/>
    </source>
</evidence>
<dbReference type="GO" id="GO:0000706">
    <property type="term" value="P:meiotic DNA double-strand break processing"/>
    <property type="evidence" value="ECO:0000318"/>
    <property type="project" value="GO_Central"/>
</dbReference>
<feature type="transmembrane region" description="Helical" evidence="1">
    <location>
        <begin position="6"/>
        <end position="35"/>
    </location>
</feature>
<keyword evidence="4" id="KW-1185">Reference proteome</keyword>
<keyword evidence="1" id="KW-1133">Transmembrane helix</keyword>
<dbReference type="InterPro" id="IPR002815">
    <property type="entry name" value="Spo11/TopoVI_A"/>
</dbReference>
<name>A0A067D691_CITSI</name>
<feature type="domain" description="Topoisomerase 6 subunit A/Spo11 TOPRIM" evidence="2">
    <location>
        <begin position="54"/>
        <end position="187"/>
    </location>
</feature>
<dbReference type="GO" id="GO:0007131">
    <property type="term" value="P:reciprocal meiotic recombination"/>
    <property type="evidence" value="ECO:0000318"/>
    <property type="project" value="GO_Central"/>
</dbReference>
<dbReference type="AlphaFoldDB" id="A0A067D691"/>
<dbReference type="PANTHER" id="PTHR10848">
    <property type="entry name" value="MEIOTIC RECOMBINATION PROTEIN SPO11"/>
    <property type="match status" value="1"/>
</dbReference>
<dbReference type="InterPro" id="IPR034136">
    <property type="entry name" value="TOPRIM_Topo6A/Spo11"/>
</dbReference>
<evidence type="ECO:0000256" key="1">
    <source>
        <dbReference type="SAM" id="Phobius"/>
    </source>
</evidence>
<sequence>MTNTESNFFIVLCLISSAIRICIITNTVSNFFIVIRLIREGAANRTCENKIVILLREIRCKLKKSVLGSFDCNPYGIHILTVYMFGSKNMAGRNLRLAVPNIKWLGLFPSDLEKYNIPKLCRQILSKDDISKLKTFLEKGDLVAFVRSNASWEKELQKMSKEGEKAEIEALDMYEYKYLANKYLPSKFRAEDWL</sequence>
<dbReference type="CDD" id="cd00223">
    <property type="entry name" value="TOPRIM_TopoIIB_SPO"/>
    <property type="match status" value="1"/>
</dbReference>
<gene>
    <name evidence="3" type="ORF">CISIN_1g029346mg</name>
</gene>
<dbReference type="Proteomes" id="UP000027120">
    <property type="component" value="Unassembled WGS sequence"/>
</dbReference>
<evidence type="ECO:0000313" key="4">
    <source>
        <dbReference type="Proteomes" id="UP000027120"/>
    </source>
</evidence>
<dbReference type="SUPFAM" id="SSF56726">
    <property type="entry name" value="DNA topoisomerase IV, alpha subunit"/>
    <property type="match status" value="1"/>
</dbReference>
<keyword evidence="1" id="KW-0812">Transmembrane</keyword>
<dbReference type="EMBL" id="KK788252">
    <property type="protein sequence ID" value="KDO38333.1"/>
    <property type="molecule type" value="Genomic_DNA"/>
</dbReference>
<reference evidence="3 4" key="1">
    <citation type="submission" date="2014-04" db="EMBL/GenBank/DDBJ databases">
        <authorList>
            <consortium name="International Citrus Genome Consortium"/>
            <person name="Gmitter F."/>
            <person name="Chen C."/>
            <person name="Farmerie W."/>
            <person name="Harkins T."/>
            <person name="Desany B."/>
            <person name="Mohiuddin M."/>
            <person name="Kodira C."/>
            <person name="Borodovsky M."/>
            <person name="Lomsadze A."/>
            <person name="Burns P."/>
            <person name="Jenkins J."/>
            <person name="Prochnik S."/>
            <person name="Shu S."/>
            <person name="Chapman J."/>
            <person name="Pitluck S."/>
            <person name="Schmutz J."/>
            <person name="Rokhsar D."/>
        </authorList>
    </citation>
    <scope>NUCLEOTIDE SEQUENCE</scope>
</reference>
<protein>
    <recommendedName>
        <fullName evidence="2">Topoisomerase 6 subunit A/Spo11 TOPRIM domain-containing protein</fullName>
    </recommendedName>
</protein>
<dbReference type="GO" id="GO:0000228">
    <property type="term" value="C:nuclear chromosome"/>
    <property type="evidence" value="ECO:0000318"/>
    <property type="project" value="GO_Central"/>
</dbReference>
<dbReference type="Gene3D" id="3.40.1360.10">
    <property type="match status" value="1"/>
</dbReference>
<dbReference type="SMR" id="A0A067D691"/>
<dbReference type="STRING" id="2711.A0A067D691"/>
<keyword evidence="1" id="KW-0472">Membrane</keyword>
<evidence type="ECO:0000259" key="2">
    <source>
        <dbReference type="Pfam" id="PF21180"/>
    </source>
</evidence>
<dbReference type="GO" id="GO:0003918">
    <property type="term" value="F:DNA topoisomerase type II (double strand cut, ATP-hydrolyzing) activity"/>
    <property type="evidence" value="ECO:0007669"/>
    <property type="project" value="InterPro"/>
</dbReference>